<protein>
    <submittedName>
        <fullName evidence="1">Uncharacterized protein</fullName>
    </submittedName>
</protein>
<reference evidence="1 2" key="1">
    <citation type="journal article" date="2014" name="Genome Biol. Evol.">
        <title>The secreted proteins of Achlya hypogyna and Thraustotheca clavata identify the ancestral oomycete secretome and reveal gene acquisitions by horizontal gene transfer.</title>
        <authorList>
            <person name="Misner I."/>
            <person name="Blouin N."/>
            <person name="Leonard G."/>
            <person name="Richards T.A."/>
            <person name="Lane C.E."/>
        </authorList>
    </citation>
    <scope>NUCLEOTIDE SEQUENCE [LARGE SCALE GENOMIC DNA]</scope>
    <source>
        <strain evidence="1 2">ATCC 48635</strain>
    </source>
</reference>
<dbReference type="Proteomes" id="UP000243579">
    <property type="component" value="Unassembled WGS sequence"/>
</dbReference>
<name>A0A1V9YMM6_ACHHY</name>
<dbReference type="OrthoDB" id="74139at2759"/>
<proteinExistence type="predicted"/>
<sequence length="86" mass="10030">METANHKVLKDKWALDAKALDKDLQNLNVALAELESVKPNKRTYVQRCNVFFVEKRDTLVRKKRAELEAKQQERHRVGLAIRNATE</sequence>
<keyword evidence="2" id="KW-1185">Reference proteome</keyword>
<accession>A0A1V9YMM6</accession>
<comment type="caution">
    <text evidence="1">The sequence shown here is derived from an EMBL/GenBank/DDBJ whole genome shotgun (WGS) entry which is preliminary data.</text>
</comment>
<gene>
    <name evidence="1" type="ORF">ACHHYP_09707</name>
</gene>
<evidence type="ECO:0000313" key="2">
    <source>
        <dbReference type="Proteomes" id="UP000243579"/>
    </source>
</evidence>
<organism evidence="1 2">
    <name type="scientific">Achlya hypogyna</name>
    <name type="common">Oomycete</name>
    <name type="synonym">Protoachlya hypogyna</name>
    <dbReference type="NCBI Taxonomy" id="1202772"/>
    <lineage>
        <taxon>Eukaryota</taxon>
        <taxon>Sar</taxon>
        <taxon>Stramenopiles</taxon>
        <taxon>Oomycota</taxon>
        <taxon>Saprolegniomycetes</taxon>
        <taxon>Saprolegniales</taxon>
        <taxon>Achlyaceae</taxon>
        <taxon>Achlya</taxon>
    </lineage>
</organism>
<evidence type="ECO:0000313" key="1">
    <source>
        <dbReference type="EMBL" id="OQR86957.1"/>
    </source>
</evidence>
<dbReference type="EMBL" id="JNBR01001473">
    <property type="protein sequence ID" value="OQR86957.1"/>
    <property type="molecule type" value="Genomic_DNA"/>
</dbReference>
<dbReference type="AlphaFoldDB" id="A0A1V9YMM6"/>